<dbReference type="CDD" id="cd02947">
    <property type="entry name" value="TRX_family"/>
    <property type="match status" value="1"/>
</dbReference>
<dbReference type="EMBL" id="MNAN01000025">
    <property type="protein sequence ID" value="OHU96955.1"/>
    <property type="molecule type" value="Genomic_DNA"/>
</dbReference>
<dbReference type="PROSITE" id="PS51257">
    <property type="entry name" value="PROKAR_LIPOPROTEIN"/>
    <property type="match status" value="1"/>
</dbReference>
<dbReference type="OrthoDB" id="6119231at2"/>
<keyword evidence="1" id="KW-0732">Signal</keyword>
<sequence length="262" mass="30218">MTRDLILIAFLLLSCASKATSDDTYELVFIDIWGEYIPPSSLPKSKYPRHFMQLDMNVTQSDIEKFVNTHPQYQSLQIDKNNTLGIRYGVRSTPTIVQIKRGKMVDKAILATPPSLPNDEHKAIEAQHLLLYSLSGRQHDFKADSTKTRLILFSDALCPARHLPHCEHKAMQHNEISPPDTMEKLTVIKPFYVSLEDVQSYQKRLRVNHPVLFDQHNALFRRYGIKSLPYWLILDKDHQVIYRGAMAPEQTLLRTYSSSHSD</sequence>
<keyword evidence="3" id="KW-1185">Reference proteome</keyword>
<dbReference type="RefSeq" id="WP_070990453.1">
    <property type="nucleotide sequence ID" value="NZ_CBCSHD010000015.1"/>
</dbReference>
<dbReference type="Proteomes" id="UP000180253">
    <property type="component" value="Unassembled WGS sequence"/>
</dbReference>
<organism evidence="2 3">
    <name type="scientific">Pseudoalteromonas byunsanensis</name>
    <dbReference type="NCBI Taxonomy" id="327939"/>
    <lineage>
        <taxon>Bacteria</taxon>
        <taxon>Pseudomonadati</taxon>
        <taxon>Pseudomonadota</taxon>
        <taxon>Gammaproteobacteria</taxon>
        <taxon>Alteromonadales</taxon>
        <taxon>Pseudoalteromonadaceae</taxon>
        <taxon>Pseudoalteromonas</taxon>
    </lineage>
</organism>
<proteinExistence type="predicted"/>
<dbReference type="STRING" id="327939.BIW53_03615"/>
<gene>
    <name evidence="2" type="ORF">BIW53_03615</name>
</gene>
<feature type="signal peptide" evidence="1">
    <location>
        <begin position="1"/>
        <end position="19"/>
    </location>
</feature>
<evidence type="ECO:0000313" key="3">
    <source>
        <dbReference type="Proteomes" id="UP000180253"/>
    </source>
</evidence>
<comment type="caution">
    <text evidence="2">The sequence shown here is derived from an EMBL/GenBank/DDBJ whole genome shotgun (WGS) entry which is preliminary data.</text>
</comment>
<dbReference type="InterPro" id="IPR036249">
    <property type="entry name" value="Thioredoxin-like_sf"/>
</dbReference>
<dbReference type="AlphaFoldDB" id="A0A1S1N6U5"/>
<dbReference type="SUPFAM" id="SSF52833">
    <property type="entry name" value="Thioredoxin-like"/>
    <property type="match status" value="2"/>
</dbReference>
<dbReference type="Gene3D" id="3.40.30.10">
    <property type="entry name" value="Glutaredoxin"/>
    <property type="match status" value="2"/>
</dbReference>
<evidence type="ECO:0008006" key="4">
    <source>
        <dbReference type="Google" id="ProtNLM"/>
    </source>
</evidence>
<accession>A0A1S1N6U5</accession>
<evidence type="ECO:0000313" key="2">
    <source>
        <dbReference type="EMBL" id="OHU96955.1"/>
    </source>
</evidence>
<name>A0A1S1N6U5_9GAMM</name>
<protein>
    <recommendedName>
        <fullName evidence="4">Thioredoxin domain-containing protein</fullName>
    </recommendedName>
</protein>
<reference evidence="2 3" key="1">
    <citation type="submission" date="2016-10" db="EMBL/GenBank/DDBJ databases">
        <title>Pseudoalteromonas amylolytica sp. nov., isolated from the surface seawater.</title>
        <authorList>
            <person name="Wu Y.-H."/>
            <person name="Cheng H."/>
            <person name="Jin X.-B."/>
            <person name="Wang C.-S."/>
            <person name="Xu X.-W."/>
        </authorList>
    </citation>
    <scope>NUCLEOTIDE SEQUENCE [LARGE SCALE GENOMIC DNA]</scope>
    <source>
        <strain evidence="2 3">JCM 12483</strain>
    </source>
</reference>
<feature type="chain" id="PRO_5010262093" description="Thioredoxin domain-containing protein" evidence="1">
    <location>
        <begin position="20"/>
        <end position="262"/>
    </location>
</feature>
<evidence type="ECO:0000256" key="1">
    <source>
        <dbReference type="SAM" id="SignalP"/>
    </source>
</evidence>